<evidence type="ECO:0000256" key="1">
    <source>
        <dbReference type="SAM" id="MobiDB-lite"/>
    </source>
</evidence>
<keyword evidence="3" id="KW-1185">Reference proteome</keyword>
<dbReference type="AlphaFoldDB" id="A0AAN7UHD5"/>
<dbReference type="Proteomes" id="UP001305414">
    <property type="component" value="Unassembled WGS sequence"/>
</dbReference>
<accession>A0AAN7UHD5</accession>
<evidence type="ECO:0000313" key="2">
    <source>
        <dbReference type="EMBL" id="KAK5625964.1"/>
    </source>
</evidence>
<sequence>MPREGTRSATGNSRPRVFQAVDTAPAIKRTSKPKAKKPAAEPAVKPAKPTGVTKKKVAPKKDGAVAKVGRNITSPHHWAFATRYTPDSTETSSDLSLSVLLYPMLSRLFPIVTCCHIHTHIHVSIFPLAFFRPTSQSHQ</sequence>
<organism evidence="2 3">
    <name type="scientific">Xylaria bambusicola</name>
    <dbReference type="NCBI Taxonomy" id="326684"/>
    <lineage>
        <taxon>Eukaryota</taxon>
        <taxon>Fungi</taxon>
        <taxon>Dikarya</taxon>
        <taxon>Ascomycota</taxon>
        <taxon>Pezizomycotina</taxon>
        <taxon>Sordariomycetes</taxon>
        <taxon>Xylariomycetidae</taxon>
        <taxon>Xylariales</taxon>
        <taxon>Xylariaceae</taxon>
        <taxon>Xylaria</taxon>
    </lineage>
</organism>
<dbReference type="EMBL" id="JAWHQM010000003">
    <property type="protein sequence ID" value="KAK5625964.1"/>
    <property type="molecule type" value="Genomic_DNA"/>
</dbReference>
<comment type="caution">
    <text evidence="2">The sequence shown here is derived from an EMBL/GenBank/DDBJ whole genome shotgun (WGS) entry which is preliminary data.</text>
</comment>
<gene>
    <name evidence="2" type="ORF">RRF57_001680</name>
</gene>
<evidence type="ECO:0000313" key="3">
    <source>
        <dbReference type="Proteomes" id="UP001305414"/>
    </source>
</evidence>
<reference evidence="2 3" key="1">
    <citation type="submission" date="2023-10" db="EMBL/GenBank/DDBJ databases">
        <title>Draft genome sequence of Xylaria bambusicola isolate GMP-LS, the root and basal stem rot pathogen of sugarcane in Indonesia.</title>
        <authorList>
            <person name="Selvaraj P."/>
            <person name="Muralishankar V."/>
            <person name="Muruganantham S."/>
            <person name="Sp S."/>
            <person name="Haryani S."/>
            <person name="Lau K.J.X."/>
            <person name="Naqvi N.I."/>
        </authorList>
    </citation>
    <scope>NUCLEOTIDE SEQUENCE [LARGE SCALE GENOMIC DNA]</scope>
    <source>
        <strain evidence="2">GMP-LS</strain>
    </source>
</reference>
<name>A0AAN7UHD5_9PEZI</name>
<feature type="compositionally biased region" description="Low complexity" evidence="1">
    <location>
        <begin position="40"/>
        <end position="49"/>
    </location>
</feature>
<protein>
    <submittedName>
        <fullName evidence="2">Uncharacterized protein</fullName>
    </submittedName>
</protein>
<feature type="region of interest" description="Disordered" evidence="1">
    <location>
        <begin position="1"/>
        <end position="68"/>
    </location>
</feature>
<proteinExistence type="predicted"/>